<dbReference type="PIRSF" id="PIRSF006247">
    <property type="entry name" value="TrkH"/>
    <property type="match status" value="1"/>
</dbReference>
<feature type="transmembrane region" description="Helical" evidence="12">
    <location>
        <begin position="276"/>
        <end position="296"/>
    </location>
</feature>
<feature type="transmembrane region" description="Helical" evidence="12">
    <location>
        <begin position="39"/>
        <end position="59"/>
    </location>
</feature>
<evidence type="ECO:0000313" key="14">
    <source>
        <dbReference type="Proteomes" id="UP001589605"/>
    </source>
</evidence>
<evidence type="ECO:0000256" key="4">
    <source>
        <dbReference type="ARBA" id="ARBA00022475"/>
    </source>
</evidence>
<dbReference type="PANTHER" id="PTHR32024:SF2">
    <property type="entry name" value="TRK SYSTEM POTASSIUM UPTAKE PROTEIN TRKG-RELATED"/>
    <property type="match status" value="1"/>
</dbReference>
<dbReference type="Pfam" id="PF02386">
    <property type="entry name" value="TrkH"/>
    <property type="match status" value="1"/>
</dbReference>
<keyword evidence="4" id="KW-1003">Cell membrane</keyword>
<evidence type="ECO:0000256" key="9">
    <source>
        <dbReference type="ARBA" id="ARBA00022989"/>
    </source>
</evidence>
<dbReference type="InterPro" id="IPR003445">
    <property type="entry name" value="Cat_transpt"/>
</dbReference>
<evidence type="ECO:0000256" key="6">
    <source>
        <dbReference type="ARBA" id="ARBA00022538"/>
    </source>
</evidence>
<comment type="similarity">
    <text evidence="2">Belongs to the TrkH potassium transport family.</text>
</comment>
<evidence type="ECO:0000256" key="3">
    <source>
        <dbReference type="ARBA" id="ARBA00022448"/>
    </source>
</evidence>
<evidence type="ECO:0000256" key="10">
    <source>
        <dbReference type="ARBA" id="ARBA00023065"/>
    </source>
</evidence>
<feature type="transmembrane region" description="Helical" evidence="12">
    <location>
        <begin position="185"/>
        <end position="208"/>
    </location>
</feature>
<dbReference type="InterPro" id="IPR004772">
    <property type="entry name" value="TrkH"/>
</dbReference>
<evidence type="ECO:0000256" key="12">
    <source>
        <dbReference type="SAM" id="Phobius"/>
    </source>
</evidence>
<keyword evidence="10" id="KW-0406">Ion transport</keyword>
<keyword evidence="9 12" id="KW-1133">Transmembrane helix</keyword>
<feature type="transmembrane region" description="Helical" evidence="12">
    <location>
        <begin position="137"/>
        <end position="164"/>
    </location>
</feature>
<accession>A0ABV5F501</accession>
<reference evidence="13 14" key="1">
    <citation type="submission" date="2024-09" db="EMBL/GenBank/DDBJ databases">
        <authorList>
            <person name="Sun Q."/>
            <person name="Mori K."/>
        </authorList>
    </citation>
    <scope>NUCLEOTIDE SEQUENCE [LARGE SCALE GENOMIC DNA]</scope>
    <source>
        <strain evidence="13 14">CECT 8286</strain>
    </source>
</reference>
<comment type="subcellular location">
    <subcellularLocation>
        <location evidence="1">Cell inner membrane</location>
        <topology evidence="1">Multi-pass membrane protein</topology>
    </subcellularLocation>
</comment>
<evidence type="ECO:0000313" key="13">
    <source>
        <dbReference type="EMBL" id="MFB9054507.1"/>
    </source>
</evidence>
<comment type="caution">
    <text evidence="13">The sequence shown here is derived from an EMBL/GenBank/DDBJ whole genome shotgun (WGS) entry which is preliminary data.</text>
</comment>
<name>A0ABV5F501_9FLAO</name>
<feature type="transmembrane region" description="Helical" evidence="12">
    <location>
        <begin position="473"/>
        <end position="494"/>
    </location>
</feature>
<protein>
    <submittedName>
        <fullName evidence="13">TrkH family potassium uptake protein</fullName>
    </submittedName>
</protein>
<feature type="transmembrane region" description="Helical" evidence="12">
    <location>
        <begin position="404"/>
        <end position="429"/>
    </location>
</feature>
<feature type="transmembrane region" description="Helical" evidence="12">
    <location>
        <begin position="71"/>
        <end position="92"/>
    </location>
</feature>
<keyword evidence="3" id="KW-0813">Transport</keyword>
<proteinExistence type="inferred from homology"/>
<keyword evidence="8" id="KW-0630">Potassium</keyword>
<dbReference type="PANTHER" id="PTHR32024">
    <property type="entry name" value="TRK SYSTEM POTASSIUM UPTAKE PROTEIN TRKG-RELATED"/>
    <property type="match status" value="1"/>
</dbReference>
<organism evidence="13 14">
    <name type="scientific">Formosa undariae</name>
    <dbReference type="NCBI Taxonomy" id="1325436"/>
    <lineage>
        <taxon>Bacteria</taxon>
        <taxon>Pseudomonadati</taxon>
        <taxon>Bacteroidota</taxon>
        <taxon>Flavobacteriia</taxon>
        <taxon>Flavobacteriales</taxon>
        <taxon>Flavobacteriaceae</taxon>
        <taxon>Formosa</taxon>
    </lineage>
</organism>
<feature type="transmembrane region" description="Helical" evidence="12">
    <location>
        <begin position="238"/>
        <end position="261"/>
    </location>
</feature>
<keyword evidence="5" id="KW-0997">Cell inner membrane</keyword>
<feature type="transmembrane region" description="Helical" evidence="12">
    <location>
        <begin position="339"/>
        <end position="365"/>
    </location>
</feature>
<keyword evidence="11 12" id="KW-0472">Membrane</keyword>
<evidence type="ECO:0000256" key="5">
    <source>
        <dbReference type="ARBA" id="ARBA00022519"/>
    </source>
</evidence>
<evidence type="ECO:0000256" key="1">
    <source>
        <dbReference type="ARBA" id="ARBA00004429"/>
    </source>
</evidence>
<dbReference type="Proteomes" id="UP001589605">
    <property type="component" value="Unassembled WGS sequence"/>
</dbReference>
<keyword evidence="6" id="KW-0633">Potassium transport</keyword>
<dbReference type="RefSeq" id="WP_382384146.1">
    <property type="nucleotide sequence ID" value="NZ_JBHMEZ010000013.1"/>
</dbReference>
<sequence>MKLNYKIIFHFLGLLLLFNGGFMLLSALVSFLYDDGVTLQLFYSGMIPIVLGVVMMFATKDHKKEMNKREGYIVVTFGWLVMTLSGTLPYILTQSIPNFTDAFFETMSGFTTTGSSIIHDIEIIPYGVLFWRSLTHWIGGMGIIVLAVAILPLLGIGGMQLFAAEAPGPSGDKLHPRITDTAKRLWLIYFGYTLAETLLLWLAGMTFFDAINHAMATLSTGGFSTKNASVAYWNHQPIIQYIIITFMFLAGANFVLSYFAFKGKIQKIYKDEEFKLYSWFIAIFTTIVAFIIYFRADLSMSSITHPMVWGQAESAFRHGLFQVLSIITTTGFVSADYTLWTHFLVVFFFGLMFLGGSAGSTAGGVKVVRHLIMIKNGFIEFKRSLHPNAVLPVRYNSKAVSGDIVFNVLAFFILYMLSFIIGALVFSMLGINFESAVGLSASSLGNVGPALGNFGPVTNYAALPAFGKWWCSFLMLIGRLELFTVLVLLTPFFWRNR</sequence>
<evidence type="ECO:0000256" key="8">
    <source>
        <dbReference type="ARBA" id="ARBA00022958"/>
    </source>
</evidence>
<evidence type="ECO:0000256" key="2">
    <source>
        <dbReference type="ARBA" id="ARBA00009137"/>
    </source>
</evidence>
<gene>
    <name evidence="13" type="ORF">ACFFVB_15565</name>
</gene>
<dbReference type="EMBL" id="JBHMEZ010000013">
    <property type="protein sequence ID" value="MFB9054507.1"/>
    <property type="molecule type" value="Genomic_DNA"/>
</dbReference>
<evidence type="ECO:0000256" key="11">
    <source>
        <dbReference type="ARBA" id="ARBA00023136"/>
    </source>
</evidence>
<keyword evidence="7 12" id="KW-0812">Transmembrane</keyword>
<feature type="transmembrane region" description="Helical" evidence="12">
    <location>
        <begin position="7"/>
        <end position="33"/>
    </location>
</feature>
<evidence type="ECO:0000256" key="7">
    <source>
        <dbReference type="ARBA" id="ARBA00022692"/>
    </source>
</evidence>
<keyword evidence="14" id="KW-1185">Reference proteome</keyword>